<reference evidence="9 10" key="1">
    <citation type="journal article" date="2018" name="Sci. Rep.">
        <title>Genomic signatures of local adaptation to the degree of environmental predictability in rotifers.</title>
        <authorList>
            <person name="Franch-Gras L."/>
            <person name="Hahn C."/>
            <person name="Garcia-Roger E.M."/>
            <person name="Carmona M.J."/>
            <person name="Serra M."/>
            <person name="Gomez A."/>
        </authorList>
    </citation>
    <scope>NUCLEOTIDE SEQUENCE [LARGE SCALE GENOMIC DNA]</scope>
    <source>
        <strain evidence="9">HYR1</strain>
    </source>
</reference>
<evidence type="ECO:0000256" key="2">
    <source>
        <dbReference type="ARBA" id="ARBA00009245"/>
    </source>
</evidence>
<dbReference type="GO" id="GO:0017054">
    <property type="term" value="C:negative cofactor 2 complex"/>
    <property type="evidence" value="ECO:0007669"/>
    <property type="project" value="InterPro"/>
</dbReference>
<dbReference type="SUPFAM" id="SSF47113">
    <property type="entry name" value="Histone-fold"/>
    <property type="match status" value="1"/>
</dbReference>
<dbReference type="GO" id="GO:0046982">
    <property type="term" value="F:protein heterodimerization activity"/>
    <property type="evidence" value="ECO:0007669"/>
    <property type="project" value="InterPro"/>
</dbReference>
<sequence length="193" mass="22033">MADNDDDLCIPRSAMYKLVKELVPQMRLSSEAKDLIVTSCNEFIHLLATEANNVCEKQSKKLILPDHVLLALDNLGFSEYKEDCVDVMKQMQEEVDKRKKLRNKLDKPGIPEEELLRQQNLLFAEARKQQQMIETEEWSKVQQEAQLALQRQASCSNSNPSNLNNSSPNPSASVNSAINSNYNKKEDDDDNYD</sequence>
<dbReference type="GO" id="GO:0017025">
    <property type="term" value="F:TBP-class protein binding"/>
    <property type="evidence" value="ECO:0007669"/>
    <property type="project" value="TreeGrafter"/>
</dbReference>
<dbReference type="PANTHER" id="PTHR46138:SF1">
    <property type="entry name" value="PROTEIN DR1"/>
    <property type="match status" value="1"/>
</dbReference>
<evidence type="ECO:0000256" key="1">
    <source>
        <dbReference type="ARBA" id="ARBA00004123"/>
    </source>
</evidence>
<dbReference type="InterPro" id="IPR003958">
    <property type="entry name" value="CBFA_NFYB_domain"/>
</dbReference>
<dbReference type="Gene3D" id="1.10.20.10">
    <property type="entry name" value="Histone, subunit A"/>
    <property type="match status" value="1"/>
</dbReference>
<dbReference type="InterPro" id="IPR042225">
    <property type="entry name" value="Ncb2"/>
</dbReference>
<evidence type="ECO:0000256" key="3">
    <source>
        <dbReference type="ARBA" id="ARBA00018742"/>
    </source>
</evidence>
<dbReference type="PANTHER" id="PTHR46138">
    <property type="entry name" value="PROTEIN DR1"/>
    <property type="match status" value="1"/>
</dbReference>
<dbReference type="Pfam" id="PF00808">
    <property type="entry name" value="CBFD_NFYB_HMF"/>
    <property type="match status" value="1"/>
</dbReference>
<dbReference type="GO" id="GO:0000122">
    <property type="term" value="P:negative regulation of transcription by RNA polymerase II"/>
    <property type="evidence" value="ECO:0007669"/>
    <property type="project" value="InterPro"/>
</dbReference>
<evidence type="ECO:0000313" key="10">
    <source>
        <dbReference type="Proteomes" id="UP000276133"/>
    </source>
</evidence>
<dbReference type="STRING" id="10195.A0A3M7PQ75"/>
<name>A0A3M7PQ75_BRAPC</name>
<evidence type="ECO:0000259" key="8">
    <source>
        <dbReference type="Pfam" id="PF00808"/>
    </source>
</evidence>
<evidence type="ECO:0000313" key="9">
    <source>
        <dbReference type="EMBL" id="RNA01276.1"/>
    </source>
</evidence>
<keyword evidence="4" id="KW-0539">Nucleus</keyword>
<dbReference type="AlphaFoldDB" id="A0A3M7PQ75"/>
<proteinExistence type="inferred from homology"/>
<evidence type="ECO:0000256" key="6">
    <source>
        <dbReference type="ARBA" id="ARBA00032651"/>
    </source>
</evidence>
<comment type="similarity">
    <text evidence="2">Belongs to the NC2 beta/DR1 family.</text>
</comment>
<dbReference type="InterPro" id="IPR009072">
    <property type="entry name" value="Histone-fold"/>
</dbReference>
<dbReference type="Proteomes" id="UP000276133">
    <property type="component" value="Unassembled WGS sequence"/>
</dbReference>
<comment type="caution">
    <text evidence="9">The sequence shown here is derived from an EMBL/GenBank/DDBJ whole genome shotgun (WGS) entry which is preliminary data.</text>
</comment>
<dbReference type="GO" id="GO:0016251">
    <property type="term" value="F:RNA polymerase II general transcription initiation factor activity"/>
    <property type="evidence" value="ECO:0007669"/>
    <property type="project" value="TreeGrafter"/>
</dbReference>
<comment type="subcellular location">
    <subcellularLocation>
        <location evidence="1">Nucleus</location>
    </subcellularLocation>
</comment>
<accession>A0A3M7PQ75</accession>
<keyword evidence="10" id="KW-1185">Reference proteome</keyword>
<dbReference type="GO" id="GO:0051123">
    <property type="term" value="P:RNA polymerase II preinitiation complex assembly"/>
    <property type="evidence" value="ECO:0007669"/>
    <property type="project" value="TreeGrafter"/>
</dbReference>
<dbReference type="CDD" id="cd22905">
    <property type="entry name" value="HFD_Dr1"/>
    <property type="match status" value="1"/>
</dbReference>
<feature type="region of interest" description="Disordered" evidence="7">
    <location>
        <begin position="149"/>
        <end position="193"/>
    </location>
</feature>
<evidence type="ECO:0000256" key="7">
    <source>
        <dbReference type="SAM" id="MobiDB-lite"/>
    </source>
</evidence>
<gene>
    <name evidence="9" type="ORF">BpHYR1_023824</name>
</gene>
<evidence type="ECO:0000256" key="5">
    <source>
        <dbReference type="ARBA" id="ARBA00030451"/>
    </source>
</evidence>
<feature type="compositionally biased region" description="Low complexity" evidence="7">
    <location>
        <begin position="149"/>
        <end position="182"/>
    </location>
</feature>
<dbReference type="OrthoDB" id="601405at2759"/>
<feature type="domain" description="Transcription factor CBF/NF-Y/archaeal histone" evidence="8">
    <location>
        <begin position="10"/>
        <end position="72"/>
    </location>
</feature>
<organism evidence="9 10">
    <name type="scientific">Brachionus plicatilis</name>
    <name type="common">Marine rotifer</name>
    <name type="synonym">Brachionus muelleri</name>
    <dbReference type="NCBI Taxonomy" id="10195"/>
    <lineage>
        <taxon>Eukaryota</taxon>
        <taxon>Metazoa</taxon>
        <taxon>Spiralia</taxon>
        <taxon>Gnathifera</taxon>
        <taxon>Rotifera</taxon>
        <taxon>Eurotatoria</taxon>
        <taxon>Monogononta</taxon>
        <taxon>Pseudotrocha</taxon>
        <taxon>Ploima</taxon>
        <taxon>Brachionidae</taxon>
        <taxon>Brachionus</taxon>
    </lineage>
</organism>
<dbReference type="EMBL" id="REGN01009388">
    <property type="protein sequence ID" value="RNA01276.1"/>
    <property type="molecule type" value="Genomic_DNA"/>
</dbReference>
<evidence type="ECO:0000256" key="4">
    <source>
        <dbReference type="ARBA" id="ARBA00023242"/>
    </source>
</evidence>
<dbReference type="FunFam" id="1.10.20.10:FF:000019">
    <property type="entry name" value="Negative cofactor 2 beta"/>
    <property type="match status" value="1"/>
</dbReference>
<protein>
    <recommendedName>
        <fullName evidence="3">Protein Dr1</fullName>
    </recommendedName>
    <alternativeName>
        <fullName evidence="6">Down-regulator of transcription 1</fullName>
    </alternativeName>
    <alternativeName>
        <fullName evidence="5">Negative cofactor 2-beta</fullName>
    </alternativeName>
</protein>